<evidence type="ECO:0000313" key="2">
    <source>
        <dbReference type="Proteomes" id="UP000029518"/>
    </source>
</evidence>
<reference evidence="1" key="1">
    <citation type="submission" date="2014-08" db="EMBL/GenBank/DDBJ databases">
        <title>Comparative genomics of the Paenibacillus odorifer group.</title>
        <authorList>
            <person name="den Bakker H.C."/>
            <person name="Tsai Y.-C.Y.-C."/>
            <person name="Martin N."/>
            <person name="Korlach J."/>
            <person name="Wiedmann M."/>
        </authorList>
    </citation>
    <scope>NUCLEOTIDE SEQUENCE [LARGE SCALE GENOMIC DNA]</scope>
    <source>
        <strain evidence="1">DSM 13188</strain>
    </source>
</reference>
<dbReference type="Proteomes" id="UP000029518">
    <property type="component" value="Chromosome"/>
</dbReference>
<evidence type="ECO:0000313" key="1">
    <source>
        <dbReference type="EMBL" id="AIQ57276.1"/>
    </source>
</evidence>
<dbReference type="AlphaFoldDB" id="A0A089L708"/>
<sequence>MLIEQGLFCASSPDYPMKAAGKNYITAEDNGMQAEGKKVLGIAAPGADDPCYTFFVSAIKYMANEKGRRAE</sequence>
<accession>A0A089L708</accession>
<name>A0A089L708_PAEBO</name>
<dbReference type="EMBL" id="CP009285">
    <property type="protein sequence ID" value="AIQ57276.1"/>
    <property type="molecule type" value="Genomic_DNA"/>
</dbReference>
<organism evidence="1 2">
    <name type="scientific">Paenibacillus borealis</name>
    <dbReference type="NCBI Taxonomy" id="160799"/>
    <lineage>
        <taxon>Bacteria</taxon>
        <taxon>Bacillati</taxon>
        <taxon>Bacillota</taxon>
        <taxon>Bacilli</taxon>
        <taxon>Bacillales</taxon>
        <taxon>Paenibacillaceae</taxon>
        <taxon>Paenibacillus</taxon>
    </lineage>
</organism>
<dbReference type="KEGG" id="pbd:PBOR_10290"/>
<gene>
    <name evidence="1" type="ORF">PBOR_10290</name>
</gene>
<keyword evidence="2" id="KW-1185">Reference proteome</keyword>
<proteinExistence type="predicted"/>
<dbReference type="HOGENOM" id="CLU_2736256_0_0_9"/>
<protein>
    <submittedName>
        <fullName evidence="1">Uncharacterized protein</fullName>
    </submittedName>
</protein>